<keyword evidence="5" id="KW-1185">Reference proteome</keyword>
<evidence type="ECO:0000313" key="5">
    <source>
        <dbReference type="Proteomes" id="UP001305414"/>
    </source>
</evidence>
<dbReference type="PROSITE" id="PS00455">
    <property type="entry name" value="AMP_BINDING"/>
    <property type="match status" value="1"/>
</dbReference>
<dbReference type="Proteomes" id="UP001305414">
    <property type="component" value="Unassembled WGS sequence"/>
</dbReference>
<dbReference type="InterPro" id="IPR020845">
    <property type="entry name" value="AMP-binding_CS"/>
</dbReference>
<proteinExistence type="predicted"/>
<dbReference type="GO" id="GO:0043041">
    <property type="term" value="P:amino acid activation for nonribosomal peptide biosynthetic process"/>
    <property type="evidence" value="ECO:0007669"/>
    <property type="project" value="TreeGrafter"/>
</dbReference>
<evidence type="ECO:0000313" key="4">
    <source>
        <dbReference type="EMBL" id="KAK5637353.1"/>
    </source>
</evidence>
<dbReference type="GO" id="GO:0031177">
    <property type="term" value="F:phosphopantetheine binding"/>
    <property type="evidence" value="ECO:0007669"/>
    <property type="project" value="TreeGrafter"/>
</dbReference>
<gene>
    <name evidence="4" type="ORF">RRF57_013065</name>
</gene>
<dbReference type="SUPFAM" id="SSF52777">
    <property type="entry name" value="CoA-dependent acyltransferases"/>
    <property type="match status" value="1"/>
</dbReference>
<dbReference type="InterPro" id="IPR042099">
    <property type="entry name" value="ANL_N_sf"/>
</dbReference>
<comment type="caution">
    <text evidence="4">The sequence shown here is derived from an EMBL/GenBank/DDBJ whole genome shotgun (WGS) entry which is preliminary data.</text>
</comment>
<dbReference type="Gene3D" id="3.30.559.30">
    <property type="entry name" value="Nonribosomal peptide synthetase, condensation domain"/>
    <property type="match status" value="1"/>
</dbReference>
<dbReference type="PANTHER" id="PTHR45527">
    <property type="entry name" value="NONRIBOSOMAL PEPTIDE SYNTHETASE"/>
    <property type="match status" value="1"/>
</dbReference>
<dbReference type="AlphaFoldDB" id="A0AAN7V0D9"/>
<dbReference type="Gene3D" id="3.40.50.12780">
    <property type="entry name" value="N-terminal domain of ligase-like"/>
    <property type="match status" value="1"/>
</dbReference>
<dbReference type="InterPro" id="IPR000873">
    <property type="entry name" value="AMP-dep_synth/lig_dom"/>
</dbReference>
<protein>
    <recommendedName>
        <fullName evidence="3">AMP-dependent synthetase/ligase domain-containing protein</fullName>
    </recommendedName>
</protein>
<dbReference type="PANTHER" id="PTHR45527:SF1">
    <property type="entry name" value="FATTY ACID SYNTHASE"/>
    <property type="match status" value="1"/>
</dbReference>
<organism evidence="4 5">
    <name type="scientific">Xylaria bambusicola</name>
    <dbReference type="NCBI Taxonomy" id="326684"/>
    <lineage>
        <taxon>Eukaryota</taxon>
        <taxon>Fungi</taxon>
        <taxon>Dikarya</taxon>
        <taxon>Ascomycota</taxon>
        <taxon>Pezizomycotina</taxon>
        <taxon>Sordariomycetes</taxon>
        <taxon>Xylariomycetidae</taxon>
        <taxon>Xylariales</taxon>
        <taxon>Xylariaceae</taxon>
        <taxon>Xylaria</taxon>
    </lineage>
</organism>
<dbReference type="EMBL" id="JAWHQM010000111">
    <property type="protein sequence ID" value="KAK5637353.1"/>
    <property type="molecule type" value="Genomic_DNA"/>
</dbReference>
<name>A0AAN7V0D9_9PEZI</name>
<dbReference type="GO" id="GO:0044550">
    <property type="term" value="P:secondary metabolite biosynthetic process"/>
    <property type="evidence" value="ECO:0007669"/>
    <property type="project" value="TreeGrafter"/>
</dbReference>
<evidence type="ECO:0000256" key="2">
    <source>
        <dbReference type="ARBA" id="ARBA00022553"/>
    </source>
</evidence>
<keyword evidence="1" id="KW-0596">Phosphopantetheine</keyword>
<dbReference type="GO" id="GO:0005737">
    <property type="term" value="C:cytoplasm"/>
    <property type="evidence" value="ECO:0007669"/>
    <property type="project" value="TreeGrafter"/>
</dbReference>
<accession>A0AAN7V0D9</accession>
<sequence length="439" mass="48008">MGENGRRSCSFQTLLAIQPEDEGLSQDQGLGSWKTSSASKTLGATYALLLECLLGADEVRVRASFDTRVISKWQMEKFTQQLGFIIKQLSAAKLGQLVGEVESLTLENERTLWNWNKTVPVAIERLLHESISKQAKLHPDTPAVDSWDGKLNYQELNVLAGRVAEHLIALGVGDGIIVPLFFEKSIWGVVAMLAILKAGGAFVGMDTSQATDRRERILNDINAKFVLTSIEHANILHDSKYTIVPVGPHTLSTTTNSTRKLTSSNGGGSRSGATIDLTAYLMFTSGSTGQPKGVRTSHLAASTSCFHHGRAFGFSASTRTLQFAAYTFDIGFTEIFTTLLFGGCICVPSDNERLTAIEASINRMNVNLCFLTPTVSRLIRPNQVPSVTKMLLGGEKITDDDINRWRSPKCTWYVDAPSFTCLLTYADISYSECSKTTLS</sequence>
<dbReference type="Pfam" id="PF00501">
    <property type="entry name" value="AMP-binding"/>
    <property type="match status" value="1"/>
</dbReference>
<evidence type="ECO:0000259" key="3">
    <source>
        <dbReference type="Pfam" id="PF00501"/>
    </source>
</evidence>
<feature type="domain" description="AMP-dependent synthetase/ligase" evidence="3">
    <location>
        <begin position="133"/>
        <end position="406"/>
    </location>
</feature>
<dbReference type="SUPFAM" id="SSF56801">
    <property type="entry name" value="Acetyl-CoA synthetase-like"/>
    <property type="match status" value="1"/>
</dbReference>
<reference evidence="4 5" key="1">
    <citation type="submission" date="2023-10" db="EMBL/GenBank/DDBJ databases">
        <title>Draft genome sequence of Xylaria bambusicola isolate GMP-LS, the root and basal stem rot pathogen of sugarcane in Indonesia.</title>
        <authorList>
            <person name="Selvaraj P."/>
            <person name="Muralishankar V."/>
            <person name="Muruganantham S."/>
            <person name="Sp S."/>
            <person name="Haryani S."/>
            <person name="Lau K.J.X."/>
            <person name="Naqvi N.I."/>
        </authorList>
    </citation>
    <scope>NUCLEOTIDE SEQUENCE [LARGE SCALE GENOMIC DNA]</scope>
    <source>
        <strain evidence="4">GMP-LS</strain>
    </source>
</reference>
<keyword evidence="2" id="KW-0597">Phosphoprotein</keyword>
<evidence type="ECO:0000256" key="1">
    <source>
        <dbReference type="ARBA" id="ARBA00022450"/>
    </source>
</evidence>